<reference evidence="2 3" key="1">
    <citation type="journal article" date="2015" name="Fungal Genet. Biol.">
        <title>Evolution of novel wood decay mechanisms in Agaricales revealed by the genome sequences of Fistulina hepatica and Cylindrobasidium torrendii.</title>
        <authorList>
            <person name="Floudas D."/>
            <person name="Held B.W."/>
            <person name="Riley R."/>
            <person name="Nagy L.G."/>
            <person name="Koehler G."/>
            <person name="Ransdell A.S."/>
            <person name="Younus H."/>
            <person name="Chow J."/>
            <person name="Chiniquy J."/>
            <person name="Lipzen A."/>
            <person name="Tritt A."/>
            <person name="Sun H."/>
            <person name="Haridas S."/>
            <person name="LaButti K."/>
            <person name="Ohm R.A."/>
            <person name="Kues U."/>
            <person name="Blanchette R.A."/>
            <person name="Grigoriev I.V."/>
            <person name="Minto R.E."/>
            <person name="Hibbett D.S."/>
        </authorList>
    </citation>
    <scope>NUCLEOTIDE SEQUENCE [LARGE SCALE GENOMIC DNA]</scope>
    <source>
        <strain evidence="2 3">FP15055 ss-10</strain>
    </source>
</reference>
<name>A0A0D7BEQ8_9AGAR</name>
<dbReference type="PANTHER" id="PTHR34144">
    <property type="entry name" value="CHROMOSOME 8, WHOLE GENOME SHOTGUN SEQUENCE"/>
    <property type="match status" value="1"/>
</dbReference>
<dbReference type="Proteomes" id="UP000054007">
    <property type="component" value="Unassembled WGS sequence"/>
</dbReference>
<dbReference type="PANTHER" id="PTHR34144:SF7">
    <property type="entry name" value="EXPORT PROTEIN (CAP59), PUTATIVE (AFU_ORTHOLOGUE AFUA_7G05020)-RELATED"/>
    <property type="match status" value="1"/>
</dbReference>
<keyword evidence="1" id="KW-0472">Membrane</keyword>
<dbReference type="GO" id="GO:0016740">
    <property type="term" value="F:transferase activity"/>
    <property type="evidence" value="ECO:0007669"/>
    <property type="project" value="UniProtKB-KW"/>
</dbReference>
<gene>
    <name evidence="2" type="ORF">CYLTODRAFT_421934</name>
</gene>
<dbReference type="OrthoDB" id="262547at2759"/>
<keyword evidence="1" id="KW-1133">Transmembrane helix</keyword>
<evidence type="ECO:0000256" key="1">
    <source>
        <dbReference type="SAM" id="Phobius"/>
    </source>
</evidence>
<proteinExistence type="predicted"/>
<dbReference type="Pfam" id="PF11735">
    <property type="entry name" value="CAP59_mtransfer"/>
    <property type="match status" value="1"/>
</dbReference>
<evidence type="ECO:0000313" key="2">
    <source>
        <dbReference type="EMBL" id="KIY68081.1"/>
    </source>
</evidence>
<dbReference type="EMBL" id="KN880510">
    <property type="protein sequence ID" value="KIY68081.1"/>
    <property type="molecule type" value="Genomic_DNA"/>
</dbReference>
<evidence type="ECO:0000313" key="3">
    <source>
        <dbReference type="Proteomes" id="UP000054007"/>
    </source>
</evidence>
<keyword evidence="1" id="KW-0812">Transmembrane</keyword>
<sequence length="439" mass="51271">MPSLERKYRRNPPGFIRKHIWLLSSALFSLSTAVFLSHFLGYFSTFLVYLPAVLICVPFKTVHDILNWKTWRTEGFYRKTGFALWCAYILLLGQYPTNPNTVTPTKASPGYYIAANLYNNEAVLPTWTREMNQLITHLGEQNVFVSIYESNSQDNTAAILKKFRDGLDERGVANRIVMEKGVRGHFGLNSANRINYMADIRNKVLEPLRSMDPHFSKILFFNDVYFDWRDALELLNTKDGEYDLACAMDFDGIGLYDIWVTRDSCGRPTKEIWPYFSSDKRAVRSLKRMEPIEVASCWNGIAAFDASWFHPATYNVTTPPPTNKPTRTGDFLPPLPLEFRGSSECVSSECFIISMDLHFWNTPARPRIYMNPRVKVAYEKLNYVFHVKMEDLRLAHPWRLVWQDWIGWKMLWWVSDAIWLKEDKCRRNYEGFIEAEHCH</sequence>
<organism evidence="2 3">
    <name type="scientific">Cylindrobasidium torrendii FP15055 ss-10</name>
    <dbReference type="NCBI Taxonomy" id="1314674"/>
    <lineage>
        <taxon>Eukaryota</taxon>
        <taxon>Fungi</taxon>
        <taxon>Dikarya</taxon>
        <taxon>Basidiomycota</taxon>
        <taxon>Agaricomycotina</taxon>
        <taxon>Agaricomycetes</taxon>
        <taxon>Agaricomycetidae</taxon>
        <taxon>Agaricales</taxon>
        <taxon>Marasmiineae</taxon>
        <taxon>Physalacriaceae</taxon>
        <taxon>Cylindrobasidium</taxon>
    </lineage>
</organism>
<dbReference type="STRING" id="1314674.A0A0D7BEQ8"/>
<dbReference type="AlphaFoldDB" id="A0A0D7BEQ8"/>
<feature type="transmembrane region" description="Helical" evidence="1">
    <location>
        <begin position="20"/>
        <end position="40"/>
    </location>
</feature>
<keyword evidence="2" id="KW-0808">Transferase</keyword>
<keyword evidence="3" id="KW-1185">Reference proteome</keyword>
<accession>A0A0D7BEQ8</accession>
<dbReference type="InterPro" id="IPR021047">
    <property type="entry name" value="Mannosyltransferase_CMT1"/>
</dbReference>
<protein>
    <submittedName>
        <fullName evidence="2">Glycosyltransferase family 69 protein</fullName>
    </submittedName>
</protein>